<feature type="region of interest" description="Disordered" evidence="1">
    <location>
        <begin position="10"/>
        <end position="36"/>
    </location>
</feature>
<organism evidence="2 3">
    <name type="scientific">Paraburkholderia diazotrophica</name>
    <dbReference type="NCBI Taxonomy" id="667676"/>
    <lineage>
        <taxon>Bacteria</taxon>
        <taxon>Pseudomonadati</taxon>
        <taxon>Pseudomonadota</taxon>
        <taxon>Betaproteobacteria</taxon>
        <taxon>Burkholderiales</taxon>
        <taxon>Burkholderiaceae</taxon>
        <taxon>Paraburkholderia</taxon>
    </lineage>
</organism>
<name>A0A1H7CNC2_9BURK</name>
<gene>
    <name evidence="2" type="ORF">SAMN05192539_102317</name>
</gene>
<accession>A0A1H7CNC2</accession>
<keyword evidence="3" id="KW-1185">Reference proteome</keyword>
<dbReference type="Proteomes" id="UP000198866">
    <property type="component" value="Unassembled WGS sequence"/>
</dbReference>
<evidence type="ECO:0008006" key="4">
    <source>
        <dbReference type="Google" id="ProtNLM"/>
    </source>
</evidence>
<protein>
    <recommendedName>
        <fullName evidence="4">Broad specificity phosphatase PhoE</fullName>
    </recommendedName>
</protein>
<evidence type="ECO:0000313" key="3">
    <source>
        <dbReference type="Proteomes" id="UP000198866"/>
    </source>
</evidence>
<proteinExistence type="predicted"/>
<reference evidence="3" key="1">
    <citation type="submission" date="2016-10" db="EMBL/GenBank/DDBJ databases">
        <authorList>
            <person name="Varghese N."/>
            <person name="Submissions S."/>
        </authorList>
    </citation>
    <scope>NUCLEOTIDE SEQUENCE [LARGE SCALE GENOMIC DNA]</scope>
    <source>
        <strain evidence="3">LMG 26031</strain>
    </source>
</reference>
<evidence type="ECO:0000256" key="1">
    <source>
        <dbReference type="SAM" id="MobiDB-lite"/>
    </source>
</evidence>
<dbReference type="AlphaFoldDB" id="A0A1H7CNC2"/>
<evidence type="ECO:0000313" key="2">
    <source>
        <dbReference type="EMBL" id="SEJ90956.1"/>
    </source>
</evidence>
<dbReference type="STRING" id="667676.SAMN05192539_102317"/>
<sequence length="191" mass="20196">MSEQTVLIIRHAEKPEAGGDTGIDGSGAPDSRSLTPRGWQRAGIWTELFAPSLDHAGTYPRPAAIFASAPATHSEIAAGNSGSKSRRPLETVSPLAAKLGIDVNLNFGKGQEGDLAAAIAQIDGITLVCWQHEDIASIATALAPTVENIPSHWPGDRFNVIFEFSRTGNGEPWSFNQVVPVMLQGDPTSSI</sequence>
<dbReference type="EMBL" id="FNYE01000023">
    <property type="protein sequence ID" value="SEJ90956.1"/>
    <property type="molecule type" value="Genomic_DNA"/>
</dbReference>